<dbReference type="GO" id="GO:0003723">
    <property type="term" value="F:RNA binding"/>
    <property type="evidence" value="ECO:0007669"/>
    <property type="project" value="InterPro"/>
</dbReference>
<evidence type="ECO:0000256" key="1">
    <source>
        <dbReference type="ARBA" id="ARBA00022737"/>
    </source>
</evidence>
<dbReference type="EMBL" id="SSTE01002358">
    <property type="protein sequence ID" value="KAA0063703.1"/>
    <property type="molecule type" value="Genomic_DNA"/>
</dbReference>
<comment type="caution">
    <text evidence="4">The sequence shown here is derived from an EMBL/GenBank/DDBJ whole genome shotgun (WGS) entry which is preliminary data.</text>
</comment>
<gene>
    <name evidence="4" type="ORF">E5676_scaffold478G00110</name>
    <name evidence="3" type="ORF">E6C27_scaffold329G002250</name>
</gene>
<evidence type="ECO:0000313" key="3">
    <source>
        <dbReference type="EMBL" id="KAA0063703.1"/>
    </source>
</evidence>
<dbReference type="EMBL" id="SSTD01003032">
    <property type="protein sequence ID" value="TYK27120.1"/>
    <property type="molecule type" value="Genomic_DNA"/>
</dbReference>
<dbReference type="PROSITE" id="PS51375">
    <property type="entry name" value="PPR"/>
    <property type="match status" value="1"/>
</dbReference>
<dbReference type="InterPro" id="IPR046960">
    <property type="entry name" value="PPR_At4g14850-like_plant"/>
</dbReference>
<evidence type="ECO:0000256" key="2">
    <source>
        <dbReference type="PROSITE-ProRule" id="PRU00708"/>
    </source>
</evidence>
<keyword evidence="1" id="KW-0677">Repeat</keyword>
<protein>
    <submittedName>
        <fullName evidence="4">Pentatricopeptide repeat-containing protein</fullName>
    </submittedName>
</protein>
<dbReference type="PANTHER" id="PTHR47926:SF347">
    <property type="entry name" value="PENTATRICOPEPTIDE REPEAT-CONTAINING PROTEIN"/>
    <property type="match status" value="1"/>
</dbReference>
<name>A0A5D3DUZ1_CUCMM</name>
<organism evidence="4 6">
    <name type="scientific">Cucumis melo var. makuwa</name>
    <name type="common">Oriental melon</name>
    <dbReference type="NCBI Taxonomy" id="1194695"/>
    <lineage>
        <taxon>Eukaryota</taxon>
        <taxon>Viridiplantae</taxon>
        <taxon>Streptophyta</taxon>
        <taxon>Embryophyta</taxon>
        <taxon>Tracheophyta</taxon>
        <taxon>Spermatophyta</taxon>
        <taxon>Magnoliopsida</taxon>
        <taxon>eudicotyledons</taxon>
        <taxon>Gunneridae</taxon>
        <taxon>Pentapetalae</taxon>
        <taxon>rosids</taxon>
        <taxon>fabids</taxon>
        <taxon>Cucurbitales</taxon>
        <taxon>Cucurbitaceae</taxon>
        <taxon>Benincaseae</taxon>
        <taxon>Cucumis</taxon>
    </lineage>
</organism>
<dbReference type="GO" id="GO:0009451">
    <property type="term" value="P:RNA modification"/>
    <property type="evidence" value="ECO:0007669"/>
    <property type="project" value="InterPro"/>
</dbReference>
<dbReference type="NCBIfam" id="TIGR00756">
    <property type="entry name" value="PPR"/>
    <property type="match status" value="1"/>
</dbReference>
<dbReference type="PANTHER" id="PTHR47926">
    <property type="entry name" value="PENTATRICOPEPTIDE REPEAT-CONTAINING PROTEIN"/>
    <property type="match status" value="1"/>
</dbReference>
<dbReference type="Proteomes" id="UP000321393">
    <property type="component" value="Unassembled WGS sequence"/>
</dbReference>
<dbReference type="InterPro" id="IPR002885">
    <property type="entry name" value="PPR_rpt"/>
</dbReference>
<evidence type="ECO:0000313" key="6">
    <source>
        <dbReference type="Proteomes" id="UP000321947"/>
    </source>
</evidence>
<dbReference type="Pfam" id="PF01535">
    <property type="entry name" value="PPR"/>
    <property type="match status" value="1"/>
</dbReference>
<evidence type="ECO:0000313" key="5">
    <source>
        <dbReference type="Proteomes" id="UP000321393"/>
    </source>
</evidence>
<dbReference type="Pfam" id="PF13041">
    <property type="entry name" value="PPR_2"/>
    <property type="match status" value="1"/>
</dbReference>
<accession>A0A5D3DUZ1</accession>
<evidence type="ECO:0000313" key="4">
    <source>
        <dbReference type="EMBL" id="TYK27120.1"/>
    </source>
</evidence>
<dbReference type="Gene3D" id="1.25.40.10">
    <property type="entry name" value="Tetratricopeptide repeat domain"/>
    <property type="match status" value="1"/>
</dbReference>
<dbReference type="OrthoDB" id="6162636at2759"/>
<sequence length="316" mass="35797">MFLRDHKLYVFRNVPIQGGRGKGKGKLATDNRFVEALQLFDQLICNSHVRPDFYTYLVVLKACGGLGSSLMNMYAKCDQFVDAIKLFDEFPQRDVGCWNAVISCYFKDGKAETISKTFDKMKKLGFEPNFVTFTVVVSSCTRLLNLKRVDSQSLGPVIPFDAAACLLSSDPEGCTYQSSDPKGYTYQYSDLERCTYQSSDPEGYTYQSCDPEGYTYQSRDPEIYTYQSSDSEGHYACKDDGERFANDRRSSSRSEMDGWPTRLRAEAVDGHPVTRSRDRTLEMEELANGRMTGLENSSAVNYSRAEDDNVWMRLVG</sequence>
<proteinExistence type="predicted"/>
<feature type="repeat" description="PPR" evidence="2">
    <location>
        <begin position="94"/>
        <end position="128"/>
    </location>
</feature>
<dbReference type="AlphaFoldDB" id="A0A5D3DUZ1"/>
<dbReference type="InterPro" id="IPR011990">
    <property type="entry name" value="TPR-like_helical_dom_sf"/>
</dbReference>
<dbReference type="Proteomes" id="UP000321947">
    <property type="component" value="Unassembled WGS sequence"/>
</dbReference>
<reference evidence="5 6" key="1">
    <citation type="submission" date="2019-08" db="EMBL/GenBank/DDBJ databases">
        <title>Draft genome sequences of two oriental melons (Cucumis melo L. var makuwa).</title>
        <authorList>
            <person name="Kwon S.-Y."/>
        </authorList>
    </citation>
    <scope>NUCLEOTIDE SEQUENCE [LARGE SCALE GENOMIC DNA]</scope>
    <source>
        <strain evidence="6">cv. Chang Bougi</strain>
        <strain evidence="5">cv. SW 3</strain>
        <tissue evidence="4">Leaf</tissue>
    </source>
</reference>